<keyword evidence="3" id="KW-1185">Reference proteome</keyword>
<feature type="compositionally biased region" description="Acidic residues" evidence="1">
    <location>
        <begin position="17"/>
        <end position="34"/>
    </location>
</feature>
<feature type="region of interest" description="Disordered" evidence="1">
    <location>
        <begin position="1"/>
        <end position="71"/>
    </location>
</feature>
<gene>
    <name evidence="2" type="ORF">HAX54_015996</name>
</gene>
<evidence type="ECO:0000313" key="2">
    <source>
        <dbReference type="EMBL" id="MCE5166223.1"/>
    </source>
</evidence>
<dbReference type="Proteomes" id="UP000823775">
    <property type="component" value="Unassembled WGS sequence"/>
</dbReference>
<accession>A0ABS8Y6G1</accession>
<comment type="caution">
    <text evidence="2">The sequence shown here is derived from an EMBL/GenBank/DDBJ whole genome shotgun (WGS) entry which is preliminary data.</text>
</comment>
<evidence type="ECO:0000256" key="1">
    <source>
        <dbReference type="SAM" id="MobiDB-lite"/>
    </source>
</evidence>
<evidence type="ECO:0000313" key="3">
    <source>
        <dbReference type="Proteomes" id="UP000823775"/>
    </source>
</evidence>
<feature type="compositionally biased region" description="Basic and acidic residues" evidence="1">
    <location>
        <begin position="35"/>
        <end position="48"/>
    </location>
</feature>
<organism evidence="2 3">
    <name type="scientific">Datura stramonium</name>
    <name type="common">Jimsonweed</name>
    <name type="synonym">Common thornapple</name>
    <dbReference type="NCBI Taxonomy" id="4076"/>
    <lineage>
        <taxon>Eukaryota</taxon>
        <taxon>Viridiplantae</taxon>
        <taxon>Streptophyta</taxon>
        <taxon>Embryophyta</taxon>
        <taxon>Tracheophyta</taxon>
        <taxon>Spermatophyta</taxon>
        <taxon>Magnoliopsida</taxon>
        <taxon>eudicotyledons</taxon>
        <taxon>Gunneridae</taxon>
        <taxon>Pentapetalae</taxon>
        <taxon>asterids</taxon>
        <taxon>lamiids</taxon>
        <taxon>Solanales</taxon>
        <taxon>Solanaceae</taxon>
        <taxon>Solanoideae</taxon>
        <taxon>Datureae</taxon>
        <taxon>Datura</taxon>
    </lineage>
</organism>
<dbReference type="EMBL" id="JACEIK010020295">
    <property type="protein sequence ID" value="MCE5166223.1"/>
    <property type="molecule type" value="Genomic_DNA"/>
</dbReference>
<reference evidence="2 3" key="1">
    <citation type="journal article" date="2021" name="BMC Genomics">
        <title>Datura genome reveals duplications of psychoactive alkaloid biosynthetic genes and high mutation rate following tissue culture.</title>
        <authorList>
            <person name="Rajewski A."/>
            <person name="Carter-House D."/>
            <person name="Stajich J."/>
            <person name="Litt A."/>
        </authorList>
    </citation>
    <scope>NUCLEOTIDE SEQUENCE [LARGE SCALE GENOMIC DNA]</scope>
    <source>
        <strain evidence="2">AR-01</strain>
    </source>
</reference>
<feature type="compositionally biased region" description="Polar residues" evidence="1">
    <location>
        <begin position="61"/>
        <end position="71"/>
    </location>
</feature>
<proteinExistence type="predicted"/>
<sequence>MPKITPGLYKSLNGIDAGEDDAEEGNDDAEELGDDDTKVEDSGDKESAIEMYGEQVEDSDPTTTPEARSKR</sequence>
<protein>
    <submittedName>
        <fullName evidence="2">Uncharacterized protein</fullName>
    </submittedName>
</protein>
<name>A0ABS8Y6G1_DATST</name>
<feature type="non-terminal residue" evidence="2">
    <location>
        <position position="71"/>
    </location>
</feature>